<keyword evidence="4" id="KW-1133">Transmembrane helix</keyword>
<reference evidence="10 11" key="1">
    <citation type="submission" date="2020-06" db="EMBL/GenBank/DDBJ databases">
        <authorList>
            <person name="Duchaud E."/>
        </authorList>
    </citation>
    <scope>NUCLEOTIDE SEQUENCE [LARGE SCALE GENOMIC DNA]</scope>
    <source>
        <strain evidence="10">Alteromonas fortis</strain>
    </source>
</reference>
<dbReference type="SUPFAM" id="SSF51445">
    <property type="entry name" value="(Trans)glycosidases"/>
    <property type="match status" value="1"/>
</dbReference>
<feature type="domain" description="Glycoside hydrolase family 2" evidence="9">
    <location>
        <begin position="783"/>
        <end position="873"/>
    </location>
</feature>
<feature type="domain" description="Glycosyl hydrolases family 2 sugar binding" evidence="7">
    <location>
        <begin position="132"/>
        <end position="228"/>
    </location>
</feature>
<feature type="transmembrane region" description="Helical" evidence="4">
    <location>
        <begin position="40"/>
        <end position="58"/>
    </location>
</feature>
<feature type="domain" description="Glycoside hydrolase family 2 immunoglobulin-like beta-sandwich" evidence="5">
    <location>
        <begin position="238"/>
        <end position="341"/>
    </location>
</feature>
<dbReference type="InterPro" id="IPR040605">
    <property type="entry name" value="Glyco_hydro2_dom5"/>
</dbReference>
<dbReference type="Pfam" id="PF16355">
    <property type="entry name" value="DUF4982"/>
    <property type="match status" value="1"/>
</dbReference>
<evidence type="ECO:0000256" key="3">
    <source>
        <dbReference type="ARBA" id="ARBA00023295"/>
    </source>
</evidence>
<evidence type="ECO:0000256" key="4">
    <source>
        <dbReference type="SAM" id="Phobius"/>
    </source>
</evidence>
<feature type="domain" description="Glycoside hydrolase family 2 catalytic" evidence="6">
    <location>
        <begin position="348"/>
        <end position="482"/>
    </location>
</feature>
<dbReference type="Pfam" id="PF18565">
    <property type="entry name" value="Glyco_hydro2_C5"/>
    <property type="match status" value="1"/>
</dbReference>
<dbReference type="EC" id="3.2.1.-" evidence="10"/>
<evidence type="ECO:0000259" key="8">
    <source>
        <dbReference type="Pfam" id="PF16355"/>
    </source>
</evidence>
<dbReference type="InterPro" id="IPR008979">
    <property type="entry name" value="Galactose-bd-like_sf"/>
</dbReference>
<evidence type="ECO:0000259" key="5">
    <source>
        <dbReference type="Pfam" id="PF00703"/>
    </source>
</evidence>
<evidence type="ECO:0000313" key="11">
    <source>
        <dbReference type="Proteomes" id="UP000509458"/>
    </source>
</evidence>
<organism evidence="10 11">
    <name type="scientific">Alteromonas macleodii</name>
    <name type="common">Pseudoalteromonas macleodii</name>
    <dbReference type="NCBI Taxonomy" id="28108"/>
    <lineage>
        <taxon>Bacteria</taxon>
        <taxon>Pseudomonadati</taxon>
        <taxon>Pseudomonadota</taxon>
        <taxon>Gammaproteobacteria</taxon>
        <taxon>Alteromonadales</taxon>
        <taxon>Alteromonadaceae</taxon>
        <taxon>Alteromonas/Salinimonas group</taxon>
        <taxon>Alteromonas</taxon>
    </lineage>
</organism>
<dbReference type="InterPro" id="IPR051913">
    <property type="entry name" value="GH2_Domain-Containing"/>
</dbReference>
<evidence type="ECO:0000313" key="10">
    <source>
        <dbReference type="EMBL" id="CAB9493643.1"/>
    </source>
</evidence>
<dbReference type="Gene3D" id="3.20.20.80">
    <property type="entry name" value="Glycosidases"/>
    <property type="match status" value="1"/>
</dbReference>
<dbReference type="GO" id="GO:0004553">
    <property type="term" value="F:hydrolase activity, hydrolyzing O-glycosyl compounds"/>
    <property type="evidence" value="ECO:0007669"/>
    <property type="project" value="InterPro"/>
</dbReference>
<dbReference type="Gene3D" id="2.60.120.260">
    <property type="entry name" value="Galactose-binding domain-like"/>
    <property type="match status" value="1"/>
</dbReference>
<name>A0A6T9XYY3_ALTMA</name>
<dbReference type="PANTHER" id="PTHR42732">
    <property type="entry name" value="BETA-GALACTOSIDASE"/>
    <property type="match status" value="1"/>
</dbReference>
<dbReference type="InterPro" id="IPR006102">
    <property type="entry name" value="Ig-like_GH2"/>
</dbReference>
<dbReference type="SUPFAM" id="SSF49785">
    <property type="entry name" value="Galactose-binding domain-like"/>
    <property type="match status" value="1"/>
</dbReference>
<comment type="similarity">
    <text evidence="1">Belongs to the glycosyl hydrolase 2 family.</text>
</comment>
<dbReference type="InterPro" id="IPR032311">
    <property type="entry name" value="DUF4982"/>
</dbReference>
<accession>A0A6T9XYY3</accession>
<dbReference type="AlphaFoldDB" id="A0A6T9XYY3"/>
<dbReference type="Pfam" id="PF00703">
    <property type="entry name" value="Glyco_hydro_2"/>
    <property type="match status" value="1"/>
</dbReference>
<keyword evidence="3 10" id="KW-0326">Glycosidase</keyword>
<evidence type="ECO:0000256" key="1">
    <source>
        <dbReference type="ARBA" id="ARBA00007401"/>
    </source>
</evidence>
<evidence type="ECO:0000259" key="7">
    <source>
        <dbReference type="Pfam" id="PF02837"/>
    </source>
</evidence>
<keyword evidence="2 10" id="KW-0378">Hydrolase</keyword>
<dbReference type="Gene3D" id="2.60.40.10">
    <property type="entry name" value="Immunoglobulins"/>
    <property type="match status" value="3"/>
</dbReference>
<dbReference type="Proteomes" id="UP000509458">
    <property type="component" value="Chromosome"/>
</dbReference>
<dbReference type="PROSITE" id="PS00608">
    <property type="entry name" value="GLYCOSYL_HYDROL_F2_2"/>
    <property type="match status" value="1"/>
</dbReference>
<evidence type="ECO:0000256" key="2">
    <source>
        <dbReference type="ARBA" id="ARBA00022801"/>
    </source>
</evidence>
<protein>
    <submittedName>
        <fullName evidence="10">Glycoside hydrolase, family GH2</fullName>
        <ecNumber evidence="10">3.2.1.-</ecNumber>
    </submittedName>
</protein>
<feature type="domain" description="DUF4982" evidence="8">
    <location>
        <begin position="714"/>
        <end position="764"/>
    </location>
</feature>
<dbReference type="EMBL" id="LR812090">
    <property type="protein sequence ID" value="CAB9493643.1"/>
    <property type="molecule type" value="Genomic_DNA"/>
</dbReference>
<dbReference type="InterPro" id="IPR017853">
    <property type="entry name" value="GH"/>
</dbReference>
<dbReference type="InterPro" id="IPR006104">
    <property type="entry name" value="Glyco_hydro_2_N"/>
</dbReference>
<dbReference type="Pfam" id="PF02836">
    <property type="entry name" value="Glyco_hydro_2_C"/>
    <property type="match status" value="1"/>
</dbReference>
<dbReference type="GO" id="GO:0005975">
    <property type="term" value="P:carbohydrate metabolic process"/>
    <property type="evidence" value="ECO:0007669"/>
    <property type="project" value="InterPro"/>
</dbReference>
<dbReference type="PANTHER" id="PTHR42732:SF1">
    <property type="entry name" value="BETA-MANNOSIDASE"/>
    <property type="match status" value="1"/>
</dbReference>
<dbReference type="InterPro" id="IPR006103">
    <property type="entry name" value="Glyco_hydro_2_cat"/>
</dbReference>
<keyword evidence="4" id="KW-0472">Membrane</keyword>
<keyword evidence="4" id="KW-0812">Transmembrane</keyword>
<gene>
    <name evidence="10" type="ORF">ALFOR1_30567</name>
</gene>
<dbReference type="InterPro" id="IPR006101">
    <property type="entry name" value="Glyco_hydro_2"/>
</dbReference>
<proteinExistence type="inferred from homology"/>
<dbReference type="InterPro" id="IPR036156">
    <property type="entry name" value="Beta-gal/glucu_dom_sf"/>
</dbReference>
<evidence type="ECO:0000259" key="9">
    <source>
        <dbReference type="Pfam" id="PF18565"/>
    </source>
</evidence>
<dbReference type="SUPFAM" id="SSF49303">
    <property type="entry name" value="beta-Galactosidase/glucuronidase domain"/>
    <property type="match status" value="1"/>
</dbReference>
<evidence type="ECO:0000259" key="6">
    <source>
        <dbReference type="Pfam" id="PF02836"/>
    </source>
</evidence>
<dbReference type="InterPro" id="IPR013783">
    <property type="entry name" value="Ig-like_fold"/>
</dbReference>
<dbReference type="InterPro" id="IPR023232">
    <property type="entry name" value="Glyco_hydro_2_AS"/>
</dbReference>
<dbReference type="Pfam" id="PF02837">
    <property type="entry name" value="Glyco_hydro_2_N"/>
    <property type="match status" value="1"/>
</dbReference>
<dbReference type="PRINTS" id="PR00132">
    <property type="entry name" value="GLHYDRLASE2"/>
</dbReference>
<sequence>MFDYEIKLTHSKSKLIDTLFTICNCISNIVNNLLLIMAKFYFVFSLSLILTACGFQSSKSSDERTRPNTVYSSLGPQDFNQSWLFIEEDKAQFSKLNLDASAWQSVNLPHDWSVSHEFEEKWDGATAYLPGGVGWYRKHFVTPASKNDSVILVNFDGIYNHSTVYINDKRVGGEVNGYTPFTVDVTPFLNPVGDENVLAVRVDRTRYIDSRWYPGSGIYRNVTFYNKPKLHIPVWGTQVTTENISHDSGDARIKVTLKNEDDQPKKTMLKSVVVNNEGEVVAKQIDEVTVMSNSSLEVEQVLNVSTMKLWDIDSPYLYKVVSTLTDGQDTKDQVVTPLGFRTIEFKPDGGFFLNGKHTLIKGVNLHHDGGLVGAAVPEDVWRRRLVRLKEAGVNAIRMSHNPASKTLMDLCDELGFLVQAEIFDEWDYPKDKRLNQQERHDDYISRGYADWFQSHAHKDLNAAVLRDRNHPSLIMWSIGNEIEWTYPRYAASTGYFDMNANGNYFYTLPPISSQEIKQRFESGEKGTYTLADTAKKLSSWVKELDTTRPVIANLILPSVSHISGYTDALDIVGYSYRRVIYDYGRRLFPEKMIMGTENVPQWHEWKAVLDTPAIAGTFLWTGVDYMGEAHGGWPRKGVNSGLLDLAGFKKPSFHMFKTLWSDAPHMYLTTQLLEDSLYELDNNGNVVERKKDGWKTRVWEWHDVEHHWNYNENENTVVEAYSNCEAVELFVNEVSYGRQLLKEHDDRIFKWFVPFQSGEIRAEGDCGAADSIKTVGMPTSILMSIDKSIVKLQKREVVHVEMQLADSMGRPVRFTDANISLDIPEGIKLLGIDNGWVNSVQPFQSNSVDTYKGRALAILEGIEPGNYTITARLHNDAESKATVQVQQ</sequence>